<gene>
    <name evidence="3" type="ORF">Uis1B_1208</name>
</gene>
<evidence type="ECO:0000256" key="1">
    <source>
        <dbReference type="SAM" id="MobiDB-lite"/>
    </source>
</evidence>
<sequence length="395" mass="43258">MFTCPKCHASRSFNDRFCTQCGADLPKISLSNQARTIFLAHSKAFITGFVLCAVFMLGAIGIVILNHTVFSPRRTVDAYVTAVSEGRFSSATAMVDPKVDVKERVLLSDGMAAGDHLIKDVSVSEQDSTRDSKTYRIAYTVNGLHADRILTVERTGRTWLLFDRWTITTPMLTKASLTVPRYVDSITVNGKTVDLTQISTSLQGESDSSTGDSSDGSSKSAHSYALYLYPGSYDVATKDSKYLTAATNRIDDYAPSIILKPQAKDTLKTEINDQIKQHVDECLTSHETSDAGCGFINGGLETDYTDYGYDTKKYSNINRKLTAGSPTLNELNPLDSTFRTDDMQVHITYQYQWASLEGFMGPTSGENDVTGAVSGSFSVKNGQLKVLLDDSDSDE</sequence>
<comment type="caution">
    <text evidence="3">The sequence shown here is derived from an EMBL/GenBank/DDBJ whole genome shotgun (WGS) entry which is preliminary data.</text>
</comment>
<feature type="compositionally biased region" description="Low complexity" evidence="1">
    <location>
        <begin position="204"/>
        <end position="219"/>
    </location>
</feature>
<dbReference type="AlphaFoldDB" id="A0A2N5J9M2"/>
<keyword evidence="2" id="KW-0472">Membrane</keyword>
<dbReference type="EMBL" id="NMWU01000021">
    <property type="protein sequence ID" value="PLS30919.1"/>
    <property type="molecule type" value="Genomic_DNA"/>
</dbReference>
<keyword evidence="4" id="KW-1185">Reference proteome</keyword>
<protein>
    <submittedName>
        <fullName evidence="3">Uncharacterized protein</fullName>
    </submittedName>
</protein>
<organism evidence="3 4">
    <name type="scientific">Bifidobacterium margollesii</name>
    <dbReference type="NCBI Taxonomy" id="2020964"/>
    <lineage>
        <taxon>Bacteria</taxon>
        <taxon>Bacillati</taxon>
        <taxon>Actinomycetota</taxon>
        <taxon>Actinomycetes</taxon>
        <taxon>Bifidobacteriales</taxon>
        <taxon>Bifidobacteriaceae</taxon>
        <taxon>Bifidobacterium</taxon>
    </lineage>
</organism>
<proteinExistence type="predicted"/>
<reference evidence="3 4" key="1">
    <citation type="submission" date="2017-07" db="EMBL/GenBank/DDBJ databases">
        <title>Bifidobacterium novel species.</title>
        <authorList>
            <person name="Lugli G.A."/>
            <person name="Milani C."/>
            <person name="Duranti S."/>
            <person name="Mangifesta M."/>
        </authorList>
    </citation>
    <scope>NUCLEOTIDE SEQUENCE [LARGE SCALE GENOMIC DNA]</scope>
    <source>
        <strain evidence="4">Uis1B</strain>
    </source>
</reference>
<keyword evidence="2" id="KW-1133">Transmembrane helix</keyword>
<feature type="transmembrane region" description="Helical" evidence="2">
    <location>
        <begin position="44"/>
        <end position="65"/>
    </location>
</feature>
<evidence type="ECO:0000256" key="2">
    <source>
        <dbReference type="SAM" id="Phobius"/>
    </source>
</evidence>
<feature type="region of interest" description="Disordered" evidence="1">
    <location>
        <begin position="199"/>
        <end position="219"/>
    </location>
</feature>
<name>A0A2N5J9M2_9BIFI</name>
<evidence type="ECO:0000313" key="3">
    <source>
        <dbReference type="EMBL" id="PLS30919.1"/>
    </source>
</evidence>
<dbReference type="Proteomes" id="UP000235050">
    <property type="component" value="Unassembled WGS sequence"/>
</dbReference>
<keyword evidence="2" id="KW-0812">Transmembrane</keyword>
<accession>A0A2N5J9M2</accession>
<evidence type="ECO:0000313" key="4">
    <source>
        <dbReference type="Proteomes" id="UP000235050"/>
    </source>
</evidence>